<name>A0ACD0NUX2_9BASI</name>
<proteinExistence type="predicted"/>
<dbReference type="Proteomes" id="UP000245626">
    <property type="component" value="Unassembled WGS sequence"/>
</dbReference>
<organism evidence="1 2">
    <name type="scientific">Violaceomyces palustris</name>
    <dbReference type="NCBI Taxonomy" id="1673888"/>
    <lineage>
        <taxon>Eukaryota</taxon>
        <taxon>Fungi</taxon>
        <taxon>Dikarya</taxon>
        <taxon>Basidiomycota</taxon>
        <taxon>Ustilaginomycotina</taxon>
        <taxon>Ustilaginomycetes</taxon>
        <taxon>Violaceomycetales</taxon>
        <taxon>Violaceomycetaceae</taxon>
        <taxon>Violaceomyces</taxon>
    </lineage>
</organism>
<keyword evidence="2" id="KW-1185">Reference proteome</keyword>
<accession>A0ACD0NUX2</accession>
<gene>
    <name evidence="1" type="ORF">IE53DRAFT_380403</name>
</gene>
<reference evidence="1 2" key="1">
    <citation type="journal article" date="2018" name="Mol. Biol. Evol.">
        <title>Broad Genomic Sampling Reveals a Smut Pathogenic Ancestry of the Fungal Clade Ustilaginomycotina.</title>
        <authorList>
            <person name="Kijpornyongpan T."/>
            <person name="Mondo S.J."/>
            <person name="Barry K."/>
            <person name="Sandor L."/>
            <person name="Lee J."/>
            <person name="Lipzen A."/>
            <person name="Pangilinan J."/>
            <person name="LaButti K."/>
            <person name="Hainaut M."/>
            <person name="Henrissat B."/>
            <person name="Grigoriev I.V."/>
            <person name="Spatafora J.W."/>
            <person name="Aime M.C."/>
        </authorList>
    </citation>
    <scope>NUCLEOTIDE SEQUENCE [LARGE SCALE GENOMIC DNA]</scope>
    <source>
        <strain evidence="1 2">SA 807</strain>
    </source>
</reference>
<evidence type="ECO:0000313" key="2">
    <source>
        <dbReference type="Proteomes" id="UP000245626"/>
    </source>
</evidence>
<dbReference type="EMBL" id="KZ820025">
    <property type="protein sequence ID" value="PWN49630.1"/>
    <property type="molecule type" value="Genomic_DNA"/>
</dbReference>
<evidence type="ECO:0000313" key="1">
    <source>
        <dbReference type="EMBL" id="PWN49630.1"/>
    </source>
</evidence>
<protein>
    <submittedName>
        <fullName evidence="1">Uncharacterized protein</fullName>
    </submittedName>
</protein>
<sequence>MGKPNRCQVKTLFRTGNEGEEGLDLSGKVIAGAAQALQRHGNQALEFDDKGESQARAGKFPESKLGRALPPSSRHGQGSASEKVEERKAFAKWNRSSPRRKEVPLQMLFIRAFVALLVFPQLATIFTGDKEALSLVGLAQARVLPISEPGRRIRAGRDEQLSVGNFVKSAGKTRRVHDDHLRTKQLPTTVVEDERKRLEPGSKSEGGRGSPSLVERSSPINIVVLKQDQNGQNASRPAPSPRWGHSASYLPSHDVVLFVGGQTDKNGSVTNDVFGLDLSPLSSNASSPDASSSKLWTRLSSEGLPPHAFASSAVTKDSQPDSIERLWVVGGLTENCAVDAPMYMWSTLTGDWRNGTWTTPTVHNAPPRRKGAKAIQVPPSTALGGSNSSSTSDITSFMVLGGVSDKSVCMAENGKKKSLDYHSLDFWSTNSTSFAPGNRSASFTPVQAVPMSVRSLALDKSMSDLSLVDYATVLIPGNPRANPNRPAHSDRVLFLGGRDTSGGIAPFDEFWVLELDTGNWERWNSTGDVPSGRIGHTAVRTTDGKIVVHGGYINGTNSTSTKQKPTNEIFVLDPSVTPAQWSRPSYGNGTTEAPARAFHTAVMANDVMIIGFGEGASSASGQESTGSVEFLHFMDTSNKEAWVWSDSVESLVSSRKKSAKAEASSQAQGVPPAAHPIGEAPDQEPAEVQPQGQAQAQDQNVAENSPAPSSGSTADTSAQKPSSQDAKPISTGGDASSISDSSTQSSPPSQDVGSNQDPAVTTRPADPQAPEEPPSYPMPSDGDSSSTSKGAIAGSVLGAAAAAATIGGLYAYKKRKDAQIHSGNGRGFGGGGGFSDSKFMEDGSRGPPVSSLWLNQPSNWASTATKSIKRAASSAAGLSTPGGKRSMLEDEVRDCDSMIIGIGAATAYNRSRRQKLRDMDTSEGSYTSAPKGTFHVLRNFRGAGSGKVVSREPQTDVVKELPEVDGAHASRLAVNQGTEPKGPRLGCDPAAATAAAASAGTLYAYGRSGSVESLGNSSVGSASHFSYPYLSAMHRPSLANLSTTSSSSLYSRRFERVVVGGVPTSGYATSQESESESEAENLPTRGIARGWSNPHLRIGDGVESLSDPDFSEASQGSPASSNFTLALDFSDATCGAEGQSGKGTISAMANGSICSSPFFPWENVAIQRPPKAVVMEKEETLVTTRSDTDSIDSRIVEEESFGTLPRSSSETLAPHRPAAQLEDEQMAATPLIDSLPRVAELERRLSREQKIKSSIKAQRSLLRVVNH</sequence>